<dbReference type="SUPFAM" id="SSF53254">
    <property type="entry name" value="Phosphoglycerate mutase-like"/>
    <property type="match status" value="1"/>
</dbReference>
<organism evidence="1 2">
    <name type="scientific">Nocardioides bizhenqiangii</name>
    <dbReference type="NCBI Taxonomy" id="3095076"/>
    <lineage>
        <taxon>Bacteria</taxon>
        <taxon>Bacillati</taxon>
        <taxon>Actinomycetota</taxon>
        <taxon>Actinomycetes</taxon>
        <taxon>Propionibacteriales</taxon>
        <taxon>Nocardioidaceae</taxon>
        <taxon>Nocardioides</taxon>
    </lineage>
</organism>
<dbReference type="EC" id="3.1.3.-" evidence="1"/>
<dbReference type="InterPro" id="IPR013078">
    <property type="entry name" value="His_Pase_superF_clade-1"/>
</dbReference>
<dbReference type="CDD" id="cd07067">
    <property type="entry name" value="HP_PGM_like"/>
    <property type="match status" value="1"/>
</dbReference>
<reference evidence="2" key="1">
    <citation type="submission" date="2023-12" db="EMBL/GenBank/DDBJ databases">
        <title>Novel species in genus Nocardioides.</title>
        <authorList>
            <person name="Zhou H."/>
        </authorList>
    </citation>
    <scope>NUCLEOTIDE SEQUENCE [LARGE SCALE GENOMIC DNA]</scope>
    <source>
        <strain evidence="2">HM61</strain>
    </source>
</reference>
<dbReference type="PANTHER" id="PTHR48100:SF62">
    <property type="entry name" value="GLUCOSYL-3-PHOSPHOGLYCERATE PHOSPHATASE"/>
    <property type="match status" value="1"/>
</dbReference>
<dbReference type="Pfam" id="PF00300">
    <property type="entry name" value="His_Phos_1"/>
    <property type="match status" value="1"/>
</dbReference>
<dbReference type="EMBL" id="CP141059">
    <property type="protein sequence ID" value="WQQ28167.1"/>
    <property type="molecule type" value="Genomic_DNA"/>
</dbReference>
<protein>
    <submittedName>
        <fullName evidence="1">Histidine phosphatase family protein</fullName>
        <ecNumber evidence="1">3.1.3.-</ecNumber>
    </submittedName>
</protein>
<dbReference type="InterPro" id="IPR029033">
    <property type="entry name" value="His_PPase_superfam"/>
</dbReference>
<dbReference type="Proteomes" id="UP001327225">
    <property type="component" value="Chromosome"/>
</dbReference>
<dbReference type="RefSeq" id="WP_322938327.1">
    <property type="nucleotide sequence ID" value="NZ_CP141059.1"/>
</dbReference>
<gene>
    <name evidence="1" type="ORF">SHK19_08020</name>
</gene>
<keyword evidence="2" id="KW-1185">Reference proteome</keyword>
<evidence type="ECO:0000313" key="1">
    <source>
        <dbReference type="EMBL" id="WQQ28167.1"/>
    </source>
</evidence>
<dbReference type="PANTHER" id="PTHR48100">
    <property type="entry name" value="BROAD-SPECIFICITY PHOSPHATASE YOR283W-RELATED"/>
    <property type="match status" value="1"/>
</dbReference>
<dbReference type="InterPro" id="IPR050275">
    <property type="entry name" value="PGM_Phosphatase"/>
</dbReference>
<evidence type="ECO:0000313" key="2">
    <source>
        <dbReference type="Proteomes" id="UP001327225"/>
    </source>
</evidence>
<dbReference type="SMART" id="SM00855">
    <property type="entry name" value="PGAM"/>
    <property type="match status" value="1"/>
</dbReference>
<dbReference type="Gene3D" id="3.40.50.1240">
    <property type="entry name" value="Phosphoglycerate mutase-like"/>
    <property type="match status" value="1"/>
</dbReference>
<dbReference type="GO" id="GO:0016787">
    <property type="term" value="F:hydrolase activity"/>
    <property type="evidence" value="ECO:0007669"/>
    <property type="project" value="UniProtKB-KW"/>
</dbReference>
<accession>A0ABZ0ZVA5</accession>
<sequence>MGSAERRLVLLRHGRTGWNASRRIQGQLDPALDETGHAQAAAVAPEIAALAPVALISSDLQRARQTTDYVAQATGLTPSYDERLREYSLGERQGLTHEEYAALDPAEYARFRAGDWDDVPGAETQAEVAARFTAVLKETAAALDVGETGLIVAHGAAIRTATVAWLGWPVERATDFRGLANCGWVELVERPTGRWALAAYNRTGASPVVE</sequence>
<keyword evidence="1" id="KW-0378">Hydrolase</keyword>
<proteinExistence type="predicted"/>
<name>A0ABZ0ZVA5_9ACTN</name>